<sequence length="91" mass="10950">MAGAMEAQKGNKVDELDEDRRRFYPTWRPCTQMVRIYRKQRVPYEYVKWEMEGKLKKAPEQEEGLLRLVNSYAMCTSWITEALSKQRKLLF</sequence>
<proteinExistence type="predicted"/>
<evidence type="ECO:0000313" key="2">
    <source>
        <dbReference type="Proteomes" id="UP000826195"/>
    </source>
</evidence>
<evidence type="ECO:0000313" key="1">
    <source>
        <dbReference type="EMBL" id="KAH0539807.1"/>
    </source>
</evidence>
<reference evidence="1 2" key="1">
    <citation type="journal article" date="2021" name="J. Hered.">
        <title>A chromosome-level genome assembly of the parasitoid wasp, Cotesia glomerata (Hymenoptera: Braconidae).</title>
        <authorList>
            <person name="Pinto B.J."/>
            <person name="Weis J.J."/>
            <person name="Gamble T."/>
            <person name="Ode P.J."/>
            <person name="Paul R."/>
            <person name="Zaspel J.M."/>
        </authorList>
    </citation>
    <scope>NUCLEOTIDE SEQUENCE [LARGE SCALE GENOMIC DNA]</scope>
    <source>
        <strain evidence="1">CgM1</strain>
    </source>
</reference>
<keyword evidence="2" id="KW-1185">Reference proteome</keyword>
<comment type="caution">
    <text evidence="1">The sequence shown here is derived from an EMBL/GenBank/DDBJ whole genome shotgun (WGS) entry which is preliminary data.</text>
</comment>
<name>A0AAV7HX27_COTGL</name>
<dbReference type="EMBL" id="JAHXZJ010002609">
    <property type="protein sequence ID" value="KAH0539807.1"/>
    <property type="molecule type" value="Genomic_DNA"/>
</dbReference>
<dbReference type="Proteomes" id="UP000826195">
    <property type="component" value="Unassembled WGS sequence"/>
</dbReference>
<dbReference type="AlphaFoldDB" id="A0AAV7HX27"/>
<gene>
    <name evidence="1" type="ORF">KQX54_008219</name>
</gene>
<organism evidence="1 2">
    <name type="scientific">Cotesia glomerata</name>
    <name type="common">Lepidopteran parasitic wasp</name>
    <name type="synonym">Apanteles glomeratus</name>
    <dbReference type="NCBI Taxonomy" id="32391"/>
    <lineage>
        <taxon>Eukaryota</taxon>
        <taxon>Metazoa</taxon>
        <taxon>Ecdysozoa</taxon>
        <taxon>Arthropoda</taxon>
        <taxon>Hexapoda</taxon>
        <taxon>Insecta</taxon>
        <taxon>Pterygota</taxon>
        <taxon>Neoptera</taxon>
        <taxon>Endopterygota</taxon>
        <taxon>Hymenoptera</taxon>
        <taxon>Apocrita</taxon>
        <taxon>Ichneumonoidea</taxon>
        <taxon>Braconidae</taxon>
        <taxon>Microgastrinae</taxon>
        <taxon>Cotesia</taxon>
    </lineage>
</organism>
<accession>A0AAV7HX27</accession>
<protein>
    <submittedName>
        <fullName evidence="1">Uncharacterized protein</fullName>
    </submittedName>
</protein>